<dbReference type="GO" id="GO:0031072">
    <property type="term" value="F:heat shock protein binding"/>
    <property type="evidence" value="ECO:0007669"/>
    <property type="project" value="InterPro"/>
</dbReference>
<evidence type="ECO:0000256" key="9">
    <source>
        <dbReference type="PROSITE-ProRule" id="PRU00546"/>
    </source>
</evidence>
<reference evidence="12 13" key="1">
    <citation type="submission" date="2020-04" db="EMBL/GenBank/DDBJ databases">
        <title>Novel Mycoplasma species detected in Phocoena phocoena (harbor porpoise) from the USA.</title>
        <authorList>
            <person name="Volokhov D.V."/>
        </authorList>
    </citation>
    <scope>NUCLEOTIDE SEQUENCE [LARGE SCALE GENOMIC DNA]</scope>
    <source>
        <strain evidence="12 13">Phocoena C-264-GEN</strain>
    </source>
</reference>
<comment type="subcellular location">
    <subcellularLocation>
        <location evidence="8">Cytoplasm</location>
    </subcellularLocation>
</comment>
<dbReference type="PRINTS" id="PR00625">
    <property type="entry name" value="JDOMAIN"/>
</dbReference>
<feature type="binding site" evidence="8">
    <location>
        <position position="152"/>
    </location>
    <ligand>
        <name>Zn(2+)</name>
        <dbReference type="ChEBI" id="CHEBI:29105"/>
        <label>1</label>
    </ligand>
</feature>
<feature type="binding site" evidence="8">
    <location>
        <position position="206"/>
    </location>
    <ligand>
        <name>Zn(2+)</name>
        <dbReference type="ChEBI" id="CHEBI:29105"/>
        <label>1</label>
    </ligand>
</feature>
<dbReference type="PROSITE" id="PS00636">
    <property type="entry name" value="DNAJ_1"/>
    <property type="match status" value="1"/>
</dbReference>
<dbReference type="SUPFAM" id="SSF46565">
    <property type="entry name" value="Chaperone J-domain"/>
    <property type="match status" value="1"/>
</dbReference>
<evidence type="ECO:0000259" key="11">
    <source>
        <dbReference type="PROSITE" id="PS51188"/>
    </source>
</evidence>
<dbReference type="InterPro" id="IPR002939">
    <property type="entry name" value="DnaJ_C"/>
</dbReference>
<dbReference type="InterPro" id="IPR008971">
    <property type="entry name" value="HSP40/DnaJ_pept-bd"/>
</dbReference>
<dbReference type="EMBL" id="CP051481">
    <property type="protein sequence ID" value="QJG66977.1"/>
    <property type="molecule type" value="Genomic_DNA"/>
</dbReference>
<proteinExistence type="inferred from homology"/>
<accession>A0A858U694</accession>
<dbReference type="GO" id="GO:0008270">
    <property type="term" value="F:zinc ion binding"/>
    <property type="evidence" value="ECO:0007669"/>
    <property type="project" value="UniProtKB-UniRule"/>
</dbReference>
<dbReference type="KEGG" id="mphe:HGG69_01410"/>
<evidence type="ECO:0000313" key="12">
    <source>
        <dbReference type="EMBL" id="QJG66977.1"/>
    </source>
</evidence>
<feature type="zinc finger region" description="CR-type" evidence="9">
    <location>
        <begin position="136"/>
        <end position="215"/>
    </location>
</feature>
<feature type="binding site" evidence="8">
    <location>
        <position position="149"/>
    </location>
    <ligand>
        <name>Zn(2+)</name>
        <dbReference type="ChEBI" id="CHEBI:29105"/>
        <label>1</label>
    </ligand>
</feature>
<dbReference type="Pfam" id="PF00684">
    <property type="entry name" value="DnaJ_CXXCXGXG"/>
    <property type="match status" value="1"/>
</dbReference>
<dbReference type="PROSITE" id="PS51188">
    <property type="entry name" value="ZF_CR"/>
    <property type="match status" value="1"/>
</dbReference>
<dbReference type="Gene3D" id="2.10.230.10">
    <property type="entry name" value="Heat shock protein DnaJ, cysteine-rich domain"/>
    <property type="match status" value="1"/>
</dbReference>
<comment type="function">
    <text evidence="8">Participates actively in the response to hyperosmotic and heat shock by preventing the aggregation of stress-denatured proteins and by disaggregating proteins, also in an autonomous, DnaK-independent fashion. Unfolded proteins bind initially to DnaJ; upon interaction with the DnaJ-bound protein, DnaK hydrolyzes its bound ATP, resulting in the formation of a stable complex. GrpE releases ADP from DnaK; ATP binding to DnaK triggers the release of the substrate protein, thus completing the reaction cycle. Several rounds of ATP-dependent interactions between DnaJ, DnaK and GrpE are required for fully efficient folding. Also involved, together with DnaK and GrpE, in the DNA replication of plasmids through activation of initiation proteins.</text>
</comment>
<dbReference type="InterPro" id="IPR036410">
    <property type="entry name" value="HSP_DnaJ_Cys-rich_dom_sf"/>
</dbReference>
<comment type="subunit">
    <text evidence="8">Homodimer.</text>
</comment>
<evidence type="ECO:0000256" key="1">
    <source>
        <dbReference type="ARBA" id="ARBA00022723"/>
    </source>
</evidence>
<gene>
    <name evidence="8" type="primary">dnaJ</name>
    <name evidence="12" type="ORF">HGG69_01410</name>
</gene>
<dbReference type="CDD" id="cd06257">
    <property type="entry name" value="DnaJ"/>
    <property type="match status" value="1"/>
</dbReference>
<evidence type="ECO:0000256" key="5">
    <source>
        <dbReference type="ARBA" id="ARBA00023186"/>
    </source>
</evidence>
<dbReference type="AlphaFoldDB" id="A0A858U694"/>
<dbReference type="Pfam" id="PF01556">
    <property type="entry name" value="DnaJ_C"/>
    <property type="match status" value="1"/>
</dbReference>
<feature type="binding site" evidence="8">
    <location>
        <position position="189"/>
    </location>
    <ligand>
        <name>Zn(2+)</name>
        <dbReference type="ChEBI" id="CHEBI:29105"/>
        <label>2</label>
    </ligand>
</feature>
<dbReference type="InterPro" id="IPR001305">
    <property type="entry name" value="HSP_DnaJ_Cys-rich_dom"/>
</dbReference>
<evidence type="ECO:0000256" key="2">
    <source>
        <dbReference type="ARBA" id="ARBA00022737"/>
    </source>
</evidence>
<feature type="binding site" evidence="8">
    <location>
        <position position="203"/>
    </location>
    <ligand>
        <name>Zn(2+)</name>
        <dbReference type="ChEBI" id="CHEBI:29105"/>
        <label>1</label>
    </ligand>
</feature>
<dbReference type="GO" id="GO:0005737">
    <property type="term" value="C:cytoplasm"/>
    <property type="evidence" value="ECO:0007669"/>
    <property type="project" value="UniProtKB-SubCell"/>
</dbReference>
<dbReference type="FunFam" id="2.10.230.10:FF:000002">
    <property type="entry name" value="Molecular chaperone DnaJ"/>
    <property type="match status" value="1"/>
</dbReference>
<dbReference type="SMART" id="SM00271">
    <property type="entry name" value="DnaJ"/>
    <property type="match status" value="1"/>
</dbReference>
<dbReference type="SUPFAM" id="SSF57938">
    <property type="entry name" value="DnaJ/Hsp40 cysteine-rich domain"/>
    <property type="match status" value="1"/>
</dbReference>
<comment type="caution">
    <text evidence="8">Lacks conserved residue(s) required for the propagation of feature annotation.</text>
</comment>
<keyword evidence="8" id="KW-0346">Stress response</keyword>
<keyword evidence="2 8" id="KW-0677">Repeat</keyword>
<evidence type="ECO:0000256" key="4">
    <source>
        <dbReference type="ARBA" id="ARBA00022833"/>
    </source>
</evidence>
<name>A0A858U694_9MOLU</name>
<dbReference type="GO" id="GO:0005524">
    <property type="term" value="F:ATP binding"/>
    <property type="evidence" value="ECO:0007669"/>
    <property type="project" value="InterPro"/>
</dbReference>
<comment type="cofactor">
    <cofactor evidence="8">
        <name>Zn(2+)</name>
        <dbReference type="ChEBI" id="CHEBI:29105"/>
    </cofactor>
    <text evidence="8">Binds 2 Zn(2+) ions per monomer.</text>
</comment>
<dbReference type="CDD" id="cd10719">
    <property type="entry name" value="DnaJ_zf"/>
    <property type="match status" value="1"/>
</dbReference>
<dbReference type="Gene3D" id="2.60.260.20">
    <property type="entry name" value="Urease metallochaperone UreE, N-terminal domain"/>
    <property type="match status" value="2"/>
</dbReference>
<dbReference type="GO" id="GO:0006260">
    <property type="term" value="P:DNA replication"/>
    <property type="evidence" value="ECO:0007669"/>
    <property type="project" value="UniProtKB-KW"/>
</dbReference>
<keyword evidence="5 8" id="KW-0143">Chaperone</keyword>
<feature type="domain" description="CR-type" evidence="11">
    <location>
        <begin position="136"/>
        <end position="215"/>
    </location>
</feature>
<feature type="binding site" evidence="8">
    <location>
        <position position="169"/>
    </location>
    <ligand>
        <name>Zn(2+)</name>
        <dbReference type="ChEBI" id="CHEBI:29105"/>
        <label>2</label>
    </ligand>
</feature>
<sequence>MNNKKDYYEVLGIQKNATEKEIKTAYRKLAMKYHPDRNKEADAEEKFKEVSEAYEILSNAEKRAQYDKYGHQAFDQYGHGGFGNAADIFKNFFSKGFGGFEGFGDFFGSSSRNYGPQKGANIENQITIDFLESVYGKKTTLNLTKIDICDQCSGKGAEKSEDFEKCKTCHGSGKTNSNMFGLFQTISTCEKCNGTGKSIKKACSKCNANGIVKTRIDKEITIPAGIMSGQALIIEGFGVPSKNGGTHGDLHLYINVRNHDYFRRVDNDIILEVPVSIKSIIAEEVIMIPTPYGERELKLNDSLRDGDKLIIKNAGFQYTNSNFLGKMIVIIRTYIPKLSKKEKKEILEVLSSTKDKTFDKWKTDVQKG</sequence>
<keyword evidence="8" id="KW-0963">Cytoplasm</keyword>
<comment type="similarity">
    <text evidence="6 8">Belongs to the DnaJ family.</text>
</comment>
<keyword evidence="8" id="KW-0235">DNA replication</keyword>
<protein>
    <recommendedName>
        <fullName evidence="7 8">Chaperone protein DnaJ</fullName>
    </recommendedName>
</protein>
<feature type="binding site" evidence="8">
    <location>
        <position position="166"/>
    </location>
    <ligand>
        <name>Zn(2+)</name>
        <dbReference type="ChEBI" id="CHEBI:29105"/>
        <label>2</label>
    </ligand>
</feature>
<dbReference type="HAMAP" id="MF_01152">
    <property type="entry name" value="DnaJ"/>
    <property type="match status" value="1"/>
</dbReference>
<dbReference type="GO" id="GO:0051082">
    <property type="term" value="F:unfolded protein binding"/>
    <property type="evidence" value="ECO:0007669"/>
    <property type="project" value="UniProtKB-UniRule"/>
</dbReference>
<dbReference type="SUPFAM" id="SSF49493">
    <property type="entry name" value="HSP40/DnaJ peptide-binding domain"/>
    <property type="match status" value="2"/>
</dbReference>
<comment type="domain">
    <text evidence="8">The J domain is necessary and sufficient to stimulate DnaK ATPase activity. Zinc center 1 plays an important role in the autonomous, DnaK-independent chaperone activity of DnaJ. Zinc center 2 is essential for interaction with DnaK and for DnaJ activity.</text>
</comment>
<dbReference type="InterPro" id="IPR018253">
    <property type="entry name" value="DnaJ_domain_CS"/>
</dbReference>
<dbReference type="Gene3D" id="1.10.287.110">
    <property type="entry name" value="DnaJ domain"/>
    <property type="match status" value="1"/>
</dbReference>
<dbReference type="PANTHER" id="PTHR43096">
    <property type="entry name" value="DNAJ HOMOLOG 1, MITOCHONDRIAL-RELATED"/>
    <property type="match status" value="1"/>
</dbReference>
<keyword evidence="4 8" id="KW-0862">Zinc</keyword>
<organism evidence="12 13">
    <name type="scientific">Mycoplasma phocoenae</name>
    <dbReference type="NCBI Taxonomy" id="754517"/>
    <lineage>
        <taxon>Bacteria</taxon>
        <taxon>Bacillati</taxon>
        <taxon>Mycoplasmatota</taxon>
        <taxon>Mollicutes</taxon>
        <taxon>Mycoplasmataceae</taxon>
        <taxon>Mycoplasma</taxon>
    </lineage>
</organism>
<dbReference type="InterPro" id="IPR001623">
    <property type="entry name" value="DnaJ_domain"/>
</dbReference>
<dbReference type="PANTHER" id="PTHR43096:SF10">
    <property type="entry name" value="CHAPERONE PROTEIN DNAJ A6, CHLOROPLASTIC"/>
    <property type="match status" value="1"/>
</dbReference>
<dbReference type="Pfam" id="PF00226">
    <property type="entry name" value="DnaJ"/>
    <property type="match status" value="1"/>
</dbReference>
<dbReference type="InterPro" id="IPR036869">
    <property type="entry name" value="J_dom_sf"/>
</dbReference>
<feature type="domain" description="J" evidence="10">
    <location>
        <begin position="6"/>
        <end position="70"/>
    </location>
</feature>
<dbReference type="GO" id="GO:0042026">
    <property type="term" value="P:protein refolding"/>
    <property type="evidence" value="ECO:0007669"/>
    <property type="project" value="TreeGrafter"/>
</dbReference>
<evidence type="ECO:0000256" key="8">
    <source>
        <dbReference type="HAMAP-Rule" id="MF_01152"/>
    </source>
</evidence>
<evidence type="ECO:0000259" key="10">
    <source>
        <dbReference type="PROSITE" id="PS50076"/>
    </source>
</evidence>
<dbReference type="PROSITE" id="PS50076">
    <property type="entry name" value="DNAJ_2"/>
    <property type="match status" value="1"/>
</dbReference>
<dbReference type="CDD" id="cd10747">
    <property type="entry name" value="DnaJ_C"/>
    <property type="match status" value="1"/>
</dbReference>
<feature type="binding site" evidence="8">
    <location>
        <position position="192"/>
    </location>
    <ligand>
        <name>Zn(2+)</name>
        <dbReference type="ChEBI" id="CHEBI:29105"/>
        <label>2</label>
    </ligand>
</feature>
<keyword evidence="1 8" id="KW-0479">Metal-binding</keyword>
<evidence type="ECO:0000256" key="3">
    <source>
        <dbReference type="ARBA" id="ARBA00022771"/>
    </source>
</evidence>
<dbReference type="InterPro" id="IPR012724">
    <property type="entry name" value="DnaJ"/>
</dbReference>
<dbReference type="Proteomes" id="UP000501060">
    <property type="component" value="Chromosome"/>
</dbReference>
<dbReference type="GO" id="GO:0009408">
    <property type="term" value="P:response to heat"/>
    <property type="evidence" value="ECO:0007669"/>
    <property type="project" value="InterPro"/>
</dbReference>
<keyword evidence="13" id="KW-1185">Reference proteome</keyword>
<keyword evidence="3 8" id="KW-0863">Zinc-finger</keyword>
<evidence type="ECO:0000256" key="7">
    <source>
        <dbReference type="ARBA" id="ARBA00067609"/>
    </source>
</evidence>
<evidence type="ECO:0000256" key="6">
    <source>
        <dbReference type="ARBA" id="ARBA00061004"/>
    </source>
</evidence>
<dbReference type="RefSeq" id="WP_169605028.1">
    <property type="nucleotide sequence ID" value="NZ_CP051481.1"/>
</dbReference>
<evidence type="ECO:0000313" key="13">
    <source>
        <dbReference type="Proteomes" id="UP000501060"/>
    </source>
</evidence>